<evidence type="ECO:0000313" key="2">
    <source>
        <dbReference type="Proteomes" id="UP000192132"/>
    </source>
</evidence>
<dbReference type="Pfam" id="PF15571">
    <property type="entry name" value="Imm44"/>
    <property type="match status" value="1"/>
</dbReference>
<evidence type="ECO:0000313" key="1">
    <source>
        <dbReference type="EMBL" id="ONG41929.1"/>
    </source>
</evidence>
<comment type="caution">
    <text evidence="1">The sequence shown here is derived from an EMBL/GenBank/DDBJ whole genome shotgun (WGS) entry which is preliminary data.</text>
</comment>
<protein>
    <submittedName>
        <fullName evidence="1">Uncharacterized protein</fullName>
    </submittedName>
</protein>
<dbReference type="Proteomes" id="UP000192132">
    <property type="component" value="Unassembled WGS sequence"/>
</dbReference>
<reference evidence="1 2" key="1">
    <citation type="submission" date="2016-10" db="EMBL/GenBank/DDBJ databases">
        <title>Draft Genome sequence of Alkanindiges sp. strain H1.</title>
        <authorList>
            <person name="Subhash Y."/>
            <person name="Lee S."/>
        </authorList>
    </citation>
    <scope>NUCLEOTIDE SEQUENCE [LARGE SCALE GENOMIC DNA]</scope>
    <source>
        <strain evidence="1 2">H1</strain>
    </source>
</reference>
<dbReference type="OrthoDB" id="6707227at2"/>
<name>A0A1S8CX56_9GAMM</name>
<gene>
    <name evidence="1" type="ORF">BKE30_02270</name>
</gene>
<accession>A0A1S8CX56</accession>
<proteinExistence type="predicted"/>
<dbReference type="AlphaFoldDB" id="A0A1S8CX56"/>
<dbReference type="EMBL" id="MLCN01000006">
    <property type="protein sequence ID" value="ONG41929.1"/>
    <property type="molecule type" value="Genomic_DNA"/>
</dbReference>
<dbReference type="InterPro" id="IPR029078">
    <property type="entry name" value="Imm44"/>
</dbReference>
<dbReference type="RefSeq" id="WP_076877049.1">
    <property type="nucleotide sequence ID" value="NZ_MLCN01000006.1"/>
</dbReference>
<dbReference type="STRING" id="1907941.BKE30_02270"/>
<organism evidence="1 2">
    <name type="scientific">Alkanindiges hydrocarboniclasticus</name>
    <dbReference type="NCBI Taxonomy" id="1907941"/>
    <lineage>
        <taxon>Bacteria</taxon>
        <taxon>Pseudomonadati</taxon>
        <taxon>Pseudomonadota</taxon>
        <taxon>Gammaproteobacteria</taxon>
        <taxon>Moraxellales</taxon>
        <taxon>Moraxellaceae</taxon>
        <taxon>Alkanindiges</taxon>
    </lineage>
</organism>
<keyword evidence="2" id="KW-1185">Reference proteome</keyword>
<sequence>MKVWLSSESSKEVLNEDQLSQLRLARNYVETILKGELESKSYNIPLDSWDCITIMMGENSFDERIIYSVKKRNMDFRLKINYVAFNTTDDLGRQQLIFSMLMRSLDLLKEKFKKVKPKLSVEVYNELERMRADTLKVAKTNNWV</sequence>